<evidence type="ECO:0000259" key="4">
    <source>
        <dbReference type="PROSITE" id="PS50850"/>
    </source>
</evidence>
<evidence type="ECO:0000256" key="1">
    <source>
        <dbReference type="ARBA" id="ARBA00004429"/>
    </source>
</evidence>
<feature type="transmembrane region" description="Helical" evidence="3">
    <location>
        <begin position="99"/>
        <end position="120"/>
    </location>
</feature>
<dbReference type="AlphaFoldDB" id="A0A5J4RLZ1"/>
<feature type="transmembrane region" description="Helical" evidence="3">
    <location>
        <begin position="163"/>
        <end position="181"/>
    </location>
</feature>
<dbReference type="PANTHER" id="PTHR43702:SF3">
    <property type="entry name" value="PROTEIN TSGA"/>
    <property type="match status" value="1"/>
</dbReference>
<feature type="transmembrane region" description="Helical" evidence="3">
    <location>
        <begin position="337"/>
        <end position="356"/>
    </location>
</feature>
<dbReference type="Gene3D" id="1.20.1250.20">
    <property type="entry name" value="MFS general substrate transporter like domains"/>
    <property type="match status" value="2"/>
</dbReference>
<dbReference type="InterPro" id="IPR036259">
    <property type="entry name" value="MFS_trans_sf"/>
</dbReference>
<dbReference type="InterPro" id="IPR050375">
    <property type="entry name" value="MFS_TsgA-like"/>
</dbReference>
<feature type="transmembrane region" description="Helical" evidence="3">
    <location>
        <begin position="74"/>
        <end position="93"/>
    </location>
</feature>
<keyword evidence="3" id="KW-1133">Transmembrane helix</keyword>
<feature type="transmembrane region" description="Helical" evidence="3">
    <location>
        <begin position="362"/>
        <end position="381"/>
    </location>
</feature>
<accession>A0A5J4RLZ1</accession>
<dbReference type="GO" id="GO:0022857">
    <property type="term" value="F:transmembrane transporter activity"/>
    <property type="evidence" value="ECO:0007669"/>
    <property type="project" value="InterPro"/>
</dbReference>
<comment type="subcellular location">
    <subcellularLocation>
        <location evidence="1">Cell inner membrane</location>
        <topology evidence="1">Multi-pass membrane protein</topology>
    </subcellularLocation>
</comment>
<dbReference type="EMBL" id="SNRY01000921">
    <property type="protein sequence ID" value="KAA6335156.1"/>
    <property type="molecule type" value="Genomic_DNA"/>
</dbReference>
<dbReference type="InterPro" id="IPR011701">
    <property type="entry name" value="MFS"/>
</dbReference>
<feature type="transmembrane region" description="Helical" evidence="3">
    <location>
        <begin position="46"/>
        <end position="67"/>
    </location>
</feature>
<dbReference type="PROSITE" id="PS50850">
    <property type="entry name" value="MFS"/>
    <property type="match status" value="1"/>
</dbReference>
<feature type="transmembrane region" description="Helical" evidence="3">
    <location>
        <begin position="300"/>
        <end position="325"/>
    </location>
</feature>
<comment type="caution">
    <text evidence="5">The sequence shown here is derived from an EMBL/GenBank/DDBJ whole genome shotgun (WGS) entry which is preliminary data.</text>
</comment>
<organism evidence="5">
    <name type="scientific">termite gut metagenome</name>
    <dbReference type="NCBI Taxonomy" id="433724"/>
    <lineage>
        <taxon>unclassified sequences</taxon>
        <taxon>metagenomes</taxon>
        <taxon>organismal metagenomes</taxon>
    </lineage>
</organism>
<name>A0A5J4RLZ1_9ZZZZ</name>
<keyword evidence="3" id="KW-0812">Transmembrane</keyword>
<dbReference type="InterPro" id="IPR020846">
    <property type="entry name" value="MFS_dom"/>
</dbReference>
<evidence type="ECO:0000313" key="5">
    <source>
        <dbReference type="EMBL" id="KAA6335156.1"/>
    </source>
</evidence>
<dbReference type="PANTHER" id="PTHR43702">
    <property type="entry name" value="L-FUCOSE-PROTON SYMPORTER"/>
    <property type="match status" value="1"/>
</dbReference>
<dbReference type="Pfam" id="PF07690">
    <property type="entry name" value="MFS_1"/>
    <property type="match status" value="2"/>
</dbReference>
<keyword evidence="2" id="KW-1003">Cell membrane</keyword>
<feature type="domain" description="Major facilitator superfamily (MFS) profile" evidence="4">
    <location>
        <begin position="5"/>
        <end position="388"/>
    </location>
</feature>
<evidence type="ECO:0000256" key="3">
    <source>
        <dbReference type="SAM" id="Phobius"/>
    </source>
</evidence>
<proteinExistence type="predicted"/>
<gene>
    <name evidence="5" type="ORF">EZS27_016584</name>
</gene>
<protein>
    <submittedName>
        <fullName evidence="5">L-fucose-proton symporter</fullName>
    </submittedName>
</protein>
<sequence length="391" mass="42659">MKKENTFAILLPIMVTFFTMGFVDMVGTATNYVKSDLNLTDTVANVFTTMVFFWFLIFAVPTGVLMNRIGRRRTVLISLVITIISLLIPIINYSYISMLISFSLLGIGNTLMQVSLNPLLSSIVSNERLASSLTLGQFVKAIASFVAPLIATGVALRFGDWKYLFPIFMVIAVMAIIWLGFSSIEEPKRDNNKDVTFGQCFGLLGNGVILLLFFGIMCHVGIDIGINVSAPRILIERLPHINDINDANYATSVYFLFHTAGCFTGTFLLTRFAAKKIFAISVGLMTIAIAGFFTFGNETALCVCIALTGFGNSNIFPIILSKAMLYIPDKRNEVTGLMMMGIFGGAILLFFMGLASDALSSQAGALLIIGGSILYLIFLSVKMKEKANSIA</sequence>
<feature type="transmembrane region" description="Helical" evidence="3">
    <location>
        <begin position="201"/>
        <end position="222"/>
    </location>
</feature>
<evidence type="ECO:0000256" key="2">
    <source>
        <dbReference type="ARBA" id="ARBA00022475"/>
    </source>
</evidence>
<reference evidence="5" key="1">
    <citation type="submission" date="2019-03" db="EMBL/GenBank/DDBJ databases">
        <title>Single cell metagenomics reveals metabolic interactions within the superorganism composed of flagellate Streblomastix strix and complex community of Bacteroidetes bacteria on its surface.</title>
        <authorList>
            <person name="Treitli S.C."/>
            <person name="Kolisko M."/>
            <person name="Husnik F."/>
            <person name="Keeling P."/>
            <person name="Hampl V."/>
        </authorList>
    </citation>
    <scope>NUCLEOTIDE SEQUENCE</scope>
    <source>
        <strain evidence="5">STM</strain>
    </source>
</reference>
<keyword evidence="3" id="KW-0472">Membrane</keyword>
<dbReference type="GO" id="GO:0005886">
    <property type="term" value="C:plasma membrane"/>
    <property type="evidence" value="ECO:0007669"/>
    <property type="project" value="UniProtKB-SubCell"/>
</dbReference>
<feature type="transmembrane region" description="Helical" evidence="3">
    <location>
        <begin position="132"/>
        <end position="151"/>
    </location>
</feature>
<feature type="transmembrane region" description="Helical" evidence="3">
    <location>
        <begin position="249"/>
        <end position="270"/>
    </location>
</feature>
<feature type="transmembrane region" description="Helical" evidence="3">
    <location>
        <begin position="7"/>
        <end position="26"/>
    </location>
</feature>
<feature type="transmembrane region" description="Helical" evidence="3">
    <location>
        <begin position="277"/>
        <end position="294"/>
    </location>
</feature>
<dbReference type="SUPFAM" id="SSF103473">
    <property type="entry name" value="MFS general substrate transporter"/>
    <property type="match status" value="1"/>
</dbReference>